<proteinExistence type="predicted"/>
<organism evidence="6 7">
    <name type="scientific">Thermothelomyces thermophilus (strain ATCC 42464 / BCRC 31852 / DSM 1799)</name>
    <name type="common">Sporotrichum thermophile</name>
    <dbReference type="NCBI Taxonomy" id="573729"/>
    <lineage>
        <taxon>Eukaryota</taxon>
        <taxon>Fungi</taxon>
        <taxon>Dikarya</taxon>
        <taxon>Ascomycota</taxon>
        <taxon>Pezizomycotina</taxon>
        <taxon>Sordariomycetes</taxon>
        <taxon>Sordariomycetidae</taxon>
        <taxon>Sordariales</taxon>
        <taxon>Chaetomiaceae</taxon>
        <taxon>Thermothelomyces</taxon>
    </lineage>
</organism>
<evidence type="ECO:0000256" key="4">
    <source>
        <dbReference type="SAM" id="MobiDB-lite"/>
    </source>
</evidence>
<dbReference type="OrthoDB" id="2924818at2759"/>
<dbReference type="InterPro" id="IPR013024">
    <property type="entry name" value="GGCT-like"/>
</dbReference>
<dbReference type="InterPro" id="IPR009288">
    <property type="entry name" value="AIG2-like_dom"/>
</dbReference>
<dbReference type="Pfam" id="PF06094">
    <property type="entry name" value="GGACT"/>
    <property type="match status" value="1"/>
</dbReference>
<dbReference type="CDD" id="cd06661">
    <property type="entry name" value="GGCT_like"/>
    <property type="match status" value="1"/>
</dbReference>
<dbReference type="KEGG" id="mtm:MYCTH_2304336"/>
<dbReference type="GeneID" id="11507637"/>
<evidence type="ECO:0000259" key="5">
    <source>
        <dbReference type="Pfam" id="PF06094"/>
    </source>
</evidence>
<gene>
    <name evidence="6" type="ORF">MYCTH_2304336</name>
</gene>
<evidence type="ECO:0000313" key="7">
    <source>
        <dbReference type="Proteomes" id="UP000007322"/>
    </source>
</evidence>
<dbReference type="InterPro" id="IPR017939">
    <property type="entry name" value="G-Glutamylcylcotransferase"/>
</dbReference>
<evidence type="ECO:0000256" key="3">
    <source>
        <dbReference type="PIRSR" id="PIRSR617939-2"/>
    </source>
</evidence>
<dbReference type="OMA" id="EEYVWRM"/>
<dbReference type="GO" id="GO:0003839">
    <property type="term" value="F:gamma-glutamylcyclotransferase activity"/>
    <property type="evidence" value="ECO:0007669"/>
    <property type="project" value="UniProtKB-EC"/>
</dbReference>
<dbReference type="AlphaFoldDB" id="G2QEI3"/>
<feature type="domain" description="Gamma-glutamylcyclotransferase AIG2-like" evidence="5">
    <location>
        <begin position="22"/>
        <end position="113"/>
    </location>
</feature>
<feature type="compositionally biased region" description="Pro residues" evidence="4">
    <location>
        <begin position="219"/>
        <end position="230"/>
    </location>
</feature>
<dbReference type="EC" id="4.3.2.9" evidence="1"/>
<evidence type="ECO:0000256" key="2">
    <source>
        <dbReference type="ARBA" id="ARBA00023239"/>
    </source>
</evidence>
<evidence type="ECO:0000256" key="1">
    <source>
        <dbReference type="ARBA" id="ARBA00012346"/>
    </source>
</evidence>
<reference evidence="6 7" key="1">
    <citation type="journal article" date="2011" name="Nat. Biotechnol.">
        <title>Comparative genomic analysis of the thermophilic biomass-degrading fungi Myceliophthora thermophila and Thielavia terrestris.</title>
        <authorList>
            <person name="Berka R.M."/>
            <person name="Grigoriev I.V."/>
            <person name="Otillar R."/>
            <person name="Salamov A."/>
            <person name="Grimwood J."/>
            <person name="Reid I."/>
            <person name="Ishmael N."/>
            <person name="John T."/>
            <person name="Darmond C."/>
            <person name="Moisan M.-C."/>
            <person name="Henrissat B."/>
            <person name="Coutinho P.M."/>
            <person name="Lombard V."/>
            <person name="Natvig D.O."/>
            <person name="Lindquist E."/>
            <person name="Schmutz J."/>
            <person name="Lucas S."/>
            <person name="Harris P."/>
            <person name="Powlowski J."/>
            <person name="Bellemare A."/>
            <person name="Taylor D."/>
            <person name="Butler G."/>
            <person name="de Vries R.P."/>
            <person name="Allijn I.E."/>
            <person name="van den Brink J."/>
            <person name="Ushinsky S."/>
            <person name="Storms R."/>
            <person name="Powell A.J."/>
            <person name="Paulsen I.T."/>
            <person name="Elbourne L.D.H."/>
            <person name="Baker S.E."/>
            <person name="Magnuson J."/>
            <person name="LaBoissiere S."/>
            <person name="Clutterbuck A.J."/>
            <person name="Martinez D."/>
            <person name="Wogulis M."/>
            <person name="de Leon A.L."/>
            <person name="Rey M.W."/>
            <person name="Tsang A."/>
        </authorList>
    </citation>
    <scope>NUCLEOTIDE SEQUENCE [LARGE SCALE GENOMIC DNA]</scope>
    <source>
        <strain evidence="7">ATCC 42464 / BCRC 31852 / DSM 1799</strain>
    </source>
</reference>
<dbReference type="EMBL" id="CP003004">
    <property type="protein sequence ID" value="AEO57766.1"/>
    <property type="molecule type" value="Genomic_DNA"/>
</dbReference>
<feature type="binding site" evidence="3">
    <location>
        <begin position="22"/>
        <end position="27"/>
    </location>
    <ligand>
        <name>substrate</name>
    </ligand>
</feature>
<dbReference type="Gene3D" id="3.10.490.10">
    <property type="entry name" value="Gamma-glutamyl cyclotransferase-like"/>
    <property type="match status" value="1"/>
</dbReference>
<name>G2QEI3_THET4</name>
<protein>
    <recommendedName>
        <fullName evidence="1">gamma-glutamylcyclotransferase</fullName>
        <ecNumber evidence="1">4.3.2.9</ecNumber>
    </recommendedName>
</protein>
<dbReference type="PANTHER" id="PTHR12935:SF0">
    <property type="entry name" value="GAMMA-GLUTAMYLCYCLOTRANSFERASE"/>
    <property type="match status" value="1"/>
</dbReference>
<feature type="region of interest" description="Disordered" evidence="4">
    <location>
        <begin position="219"/>
        <end position="245"/>
    </location>
</feature>
<accession>G2QEI3</accession>
<dbReference type="Proteomes" id="UP000007322">
    <property type="component" value="Chromosome 3"/>
</dbReference>
<sequence>MTSIATTTTAFPPRAQRGQRLYFAYGSNLWMEQMARRCPSSYLVGRAVLPDYQWQINERGYANVVPRAGYAVHGLVYELDGDAGAGGTDEARLDRSEGVHTGAYSKEWRDVVLYEAAPALRLPTRAFADAGGATPMLREMLGEMLGETGGGAAASSLFTEQRPTRIERDVLVYLSSTYTMPSEPRNEYIDRMNRGIADAIAIGVPGDFFETVVRRFIPDRPPPALSPPQPYYYRPGRSRAQQQRR</sequence>
<dbReference type="VEuPathDB" id="FungiDB:MYCTH_2304336"/>
<dbReference type="eggNOG" id="ENOG502S3WQ">
    <property type="taxonomic scope" value="Eukaryota"/>
</dbReference>
<dbReference type="PANTHER" id="PTHR12935">
    <property type="entry name" value="GAMMA-GLUTAMYLCYCLOTRANSFERASE"/>
    <property type="match status" value="1"/>
</dbReference>
<dbReference type="HOGENOM" id="CLU_048475_1_1_1"/>
<keyword evidence="2" id="KW-0456">Lyase</keyword>
<dbReference type="RefSeq" id="XP_003663011.1">
    <property type="nucleotide sequence ID" value="XM_003662963.1"/>
</dbReference>
<keyword evidence="7" id="KW-1185">Reference proteome</keyword>
<dbReference type="InterPro" id="IPR036568">
    <property type="entry name" value="GGCT-like_sf"/>
</dbReference>
<evidence type="ECO:0000313" key="6">
    <source>
        <dbReference type="EMBL" id="AEO57766.1"/>
    </source>
</evidence>
<dbReference type="SUPFAM" id="SSF110857">
    <property type="entry name" value="Gamma-glutamyl cyclotransferase-like"/>
    <property type="match status" value="1"/>
</dbReference>
<dbReference type="InParanoid" id="G2QEI3"/>